<feature type="compositionally biased region" description="Acidic residues" evidence="1">
    <location>
        <begin position="388"/>
        <end position="407"/>
    </location>
</feature>
<keyword evidence="3" id="KW-1185">Reference proteome</keyword>
<name>A0A2H6K8U8_9APIC</name>
<accession>A0A2H6K8U8</accession>
<feature type="region of interest" description="Disordered" evidence="1">
    <location>
        <begin position="270"/>
        <end position="442"/>
    </location>
</feature>
<protein>
    <submittedName>
        <fullName evidence="2">RNA-binding Prp24, putative</fullName>
    </submittedName>
</protein>
<dbReference type="AlphaFoldDB" id="A0A2H6K8U8"/>
<dbReference type="RefSeq" id="XP_028865654.1">
    <property type="nucleotide sequence ID" value="XM_029009821.1"/>
</dbReference>
<feature type="compositionally biased region" description="Polar residues" evidence="1">
    <location>
        <begin position="361"/>
        <end position="370"/>
    </location>
</feature>
<dbReference type="EMBL" id="BDSA01000001">
    <property type="protein sequence ID" value="GBE59411.1"/>
    <property type="molecule type" value="Genomic_DNA"/>
</dbReference>
<proteinExistence type="predicted"/>
<evidence type="ECO:0000256" key="1">
    <source>
        <dbReference type="SAM" id="MobiDB-lite"/>
    </source>
</evidence>
<comment type="caution">
    <text evidence="2">The sequence shown here is derived from an EMBL/GenBank/DDBJ whole genome shotgun (WGS) entry which is preliminary data.</text>
</comment>
<evidence type="ECO:0000313" key="3">
    <source>
        <dbReference type="Proteomes" id="UP000236319"/>
    </source>
</evidence>
<reference evidence="2 3" key="1">
    <citation type="journal article" date="2017" name="BMC Genomics">
        <title>Whole-genome assembly of Babesia ovata and comparative genomics between closely related pathogens.</title>
        <authorList>
            <person name="Yamagishi J."/>
            <person name="Asada M."/>
            <person name="Hakimi H."/>
            <person name="Tanaka T.Q."/>
            <person name="Sugimoto C."/>
            <person name="Kawazu S."/>
        </authorList>
    </citation>
    <scope>NUCLEOTIDE SEQUENCE [LARGE SCALE GENOMIC DNA]</scope>
    <source>
        <strain evidence="2 3">Miyake</strain>
    </source>
</reference>
<feature type="region of interest" description="Disordered" evidence="1">
    <location>
        <begin position="1"/>
        <end position="21"/>
    </location>
</feature>
<feature type="compositionally biased region" description="Basic and acidic residues" evidence="1">
    <location>
        <begin position="408"/>
        <end position="439"/>
    </location>
</feature>
<sequence length="511" mass="56348">MSQGTGSRLREAHAPPKSERRTAAVLPAFPLPAPELCLLNARPLSCLYSSQYERTQRKRIKRALNRSAVSAAENGTDNEGGNEDCYSYGGKDVDGDETFQEATPSEIRKELQVYEALLAHIGVRIASKRNALALLGYNVLHGNKRAAFMERAAHYGVPFLPMNALVDTLQARHAHGGVPAFPDDSEDTHFAPPTDIAEGLDDIEALRGEVQDIVEDAIGRVLQEAGKDNAVGFRDLQQLPLMTSNAFSLFRASSLVLPDDVLEADLSLPTLSTPECDDESAGKAKKKPKLSEPSKPVAFKNKPSVVDKSRASPIRSVGRGIQEGETSADATPTRVARSRDQADNRGSNDRPRFCVPKGKLNSASRRICSSSDDERIASAHYRSCVSNDGDDDQADDEDEDDSDYLDSDAERANHSHRDRGRTERGDGKSKERRNEKLPPESELTVDQMVENLMNGKLCNGKDPKNLRDLVISILVAGLYEFLPVEFFNEFLQDRRLLESFRQVKKRTDTGK</sequence>
<dbReference type="OrthoDB" id="366252at2759"/>
<feature type="compositionally biased region" description="Basic and acidic residues" evidence="1">
    <location>
        <begin position="337"/>
        <end position="352"/>
    </location>
</feature>
<feature type="compositionally biased region" description="Basic and acidic residues" evidence="1">
    <location>
        <begin position="8"/>
        <end position="21"/>
    </location>
</feature>
<evidence type="ECO:0000313" key="2">
    <source>
        <dbReference type="EMBL" id="GBE59411.1"/>
    </source>
</evidence>
<dbReference type="GeneID" id="39873181"/>
<dbReference type="VEuPathDB" id="PiroplasmaDB:BOVATA_009040"/>
<dbReference type="Proteomes" id="UP000236319">
    <property type="component" value="Unassembled WGS sequence"/>
</dbReference>
<gene>
    <name evidence="2" type="ORF">BOVATA_009040</name>
</gene>
<organism evidence="2 3">
    <name type="scientific">Babesia ovata</name>
    <dbReference type="NCBI Taxonomy" id="189622"/>
    <lineage>
        <taxon>Eukaryota</taxon>
        <taxon>Sar</taxon>
        <taxon>Alveolata</taxon>
        <taxon>Apicomplexa</taxon>
        <taxon>Aconoidasida</taxon>
        <taxon>Piroplasmida</taxon>
        <taxon>Babesiidae</taxon>
        <taxon>Babesia</taxon>
    </lineage>
</organism>